<dbReference type="SUPFAM" id="SSF55961">
    <property type="entry name" value="Bet v1-like"/>
    <property type="match status" value="1"/>
</dbReference>
<protein>
    <recommendedName>
        <fullName evidence="3">SRPBCC family protein</fullName>
    </recommendedName>
</protein>
<evidence type="ECO:0000313" key="1">
    <source>
        <dbReference type="EMBL" id="MDH6179871.1"/>
    </source>
</evidence>
<name>A0ABT6KIZ3_9MICO</name>
<evidence type="ECO:0000313" key="2">
    <source>
        <dbReference type="Proteomes" id="UP001160142"/>
    </source>
</evidence>
<keyword evidence="2" id="KW-1185">Reference proteome</keyword>
<gene>
    <name evidence="1" type="ORF">M2152_000053</name>
</gene>
<accession>A0ABT6KIZ3</accession>
<comment type="caution">
    <text evidence="1">The sequence shown here is derived from an EMBL/GenBank/DDBJ whole genome shotgun (WGS) entry which is preliminary data.</text>
</comment>
<sequence length="175" mass="19349">MLCQTLLALAAFLPRSGHTEIMRVLLKFTLDCTPDAAWRALRDPKVVGQVDGPIAAPTSLEPGGFPDEWTTEPHRVAVKAFGLIPIGEQEIRLSFSERAGARIVQDTGRPLSGALATVTSWRHTMAVSPRGDGRTLYRDRLEFGAGLLTPAVWPVLWALWQWRGAQLKRLAPTWE</sequence>
<evidence type="ECO:0008006" key="3">
    <source>
        <dbReference type="Google" id="ProtNLM"/>
    </source>
</evidence>
<reference evidence="1 2" key="1">
    <citation type="submission" date="2023-04" db="EMBL/GenBank/DDBJ databases">
        <title>Genome Encyclopedia of Bacteria and Archaea VI: Functional Genomics of Type Strains.</title>
        <authorList>
            <person name="Whitman W."/>
        </authorList>
    </citation>
    <scope>NUCLEOTIDE SEQUENCE [LARGE SCALE GENOMIC DNA]</scope>
    <source>
        <strain evidence="1 2">SG_E_30_P1</strain>
    </source>
</reference>
<organism evidence="1 2">
    <name type="scientific">Antiquaquibacter oligotrophicus</name>
    <dbReference type="NCBI Taxonomy" id="2880260"/>
    <lineage>
        <taxon>Bacteria</taxon>
        <taxon>Bacillati</taxon>
        <taxon>Actinomycetota</taxon>
        <taxon>Actinomycetes</taxon>
        <taxon>Micrococcales</taxon>
        <taxon>Microbacteriaceae</taxon>
        <taxon>Antiquaquibacter</taxon>
    </lineage>
</organism>
<proteinExistence type="predicted"/>
<dbReference type="EMBL" id="JARXVQ010000001">
    <property type="protein sequence ID" value="MDH6179871.1"/>
    <property type="molecule type" value="Genomic_DNA"/>
</dbReference>
<dbReference type="Proteomes" id="UP001160142">
    <property type="component" value="Unassembled WGS sequence"/>
</dbReference>